<dbReference type="InterPro" id="IPR004839">
    <property type="entry name" value="Aminotransferase_I/II_large"/>
</dbReference>
<dbReference type="PANTHER" id="PTHR42832">
    <property type="entry name" value="AMINO ACID AMINOTRANSFERASE"/>
    <property type="match status" value="1"/>
</dbReference>
<keyword evidence="7" id="KW-1185">Reference proteome</keyword>
<evidence type="ECO:0000313" key="6">
    <source>
        <dbReference type="EMBL" id="KIL35719.1"/>
    </source>
</evidence>
<dbReference type="PANTHER" id="PTHR42832:SF3">
    <property type="entry name" value="L-GLUTAMINE--4-(METHYLSULFANYL)-2-OXOBUTANOATE AMINOTRANSFERASE"/>
    <property type="match status" value="1"/>
</dbReference>
<comment type="similarity">
    <text evidence="4">Belongs to the class-I pyridoxal-phosphate-dependent aminotransferase family.</text>
</comment>
<dbReference type="EMBL" id="JXAK01000120">
    <property type="protein sequence ID" value="KIL35719.1"/>
    <property type="molecule type" value="Genomic_DNA"/>
</dbReference>
<dbReference type="InterPro" id="IPR015422">
    <property type="entry name" value="PyrdxlP-dep_Trfase_small"/>
</dbReference>
<dbReference type="InterPro" id="IPR050881">
    <property type="entry name" value="LL-DAP_aminotransferase"/>
</dbReference>
<comment type="caution">
    <text evidence="6">The sequence shown here is derived from an EMBL/GenBank/DDBJ whole genome shotgun (WGS) entry which is preliminary data.</text>
</comment>
<dbReference type="Gene3D" id="3.40.640.10">
    <property type="entry name" value="Type I PLP-dependent aspartate aminotransferase-like (Major domain)"/>
    <property type="match status" value="1"/>
</dbReference>
<dbReference type="InterPro" id="IPR015424">
    <property type="entry name" value="PyrdxlP-dep_Trfase"/>
</dbReference>
<accession>A0ABR5A3W1</accession>
<dbReference type="InterPro" id="IPR004838">
    <property type="entry name" value="NHTrfase_class1_PyrdxlP-BS"/>
</dbReference>
<evidence type="ECO:0000259" key="5">
    <source>
        <dbReference type="Pfam" id="PF00155"/>
    </source>
</evidence>
<organism evidence="6 7">
    <name type="scientific">Gordoniibacillus kamchatkensis</name>
    <dbReference type="NCBI Taxonomy" id="1590651"/>
    <lineage>
        <taxon>Bacteria</taxon>
        <taxon>Bacillati</taxon>
        <taxon>Bacillota</taxon>
        <taxon>Bacilli</taxon>
        <taxon>Bacillales</taxon>
        <taxon>Paenibacillaceae</taxon>
        <taxon>Gordoniibacillus</taxon>
    </lineage>
</organism>
<keyword evidence="3 4" id="KW-0808">Transferase</keyword>
<feature type="domain" description="Aminotransferase class I/classII large" evidence="5">
    <location>
        <begin position="35"/>
        <end position="381"/>
    </location>
</feature>
<dbReference type="EC" id="2.6.1.-" evidence="4"/>
<dbReference type="Proteomes" id="UP000031967">
    <property type="component" value="Unassembled WGS sequence"/>
</dbReference>
<dbReference type="CDD" id="cd00609">
    <property type="entry name" value="AAT_like"/>
    <property type="match status" value="1"/>
</dbReference>
<evidence type="ECO:0000256" key="3">
    <source>
        <dbReference type="ARBA" id="ARBA00022679"/>
    </source>
</evidence>
<dbReference type="Gene3D" id="3.90.1150.10">
    <property type="entry name" value="Aspartate Aminotransferase, domain 1"/>
    <property type="match status" value="1"/>
</dbReference>
<evidence type="ECO:0000313" key="7">
    <source>
        <dbReference type="Proteomes" id="UP000031967"/>
    </source>
</evidence>
<evidence type="ECO:0000256" key="4">
    <source>
        <dbReference type="RuleBase" id="RU000481"/>
    </source>
</evidence>
<gene>
    <name evidence="6" type="ORF">SD70_32000</name>
</gene>
<reference evidence="6 7" key="1">
    <citation type="submission" date="2014-12" db="EMBL/GenBank/DDBJ databases">
        <title>Draft genome sequence of Paenibacillus kamchatkensis strain B-2647.</title>
        <authorList>
            <person name="Karlyshev A.V."/>
            <person name="Kudryashova E.B."/>
        </authorList>
    </citation>
    <scope>NUCLEOTIDE SEQUENCE [LARGE SCALE GENOMIC DNA]</scope>
    <source>
        <strain evidence="6 7">VKM B-2647</strain>
    </source>
</reference>
<protein>
    <recommendedName>
        <fullName evidence="4">Aminotransferase</fullName>
        <ecNumber evidence="4">2.6.1.-</ecNumber>
    </recommendedName>
</protein>
<dbReference type="GO" id="GO:0008483">
    <property type="term" value="F:transaminase activity"/>
    <property type="evidence" value="ECO:0007669"/>
    <property type="project" value="UniProtKB-KW"/>
</dbReference>
<dbReference type="Pfam" id="PF00155">
    <property type="entry name" value="Aminotran_1_2"/>
    <property type="match status" value="1"/>
</dbReference>
<evidence type="ECO:0000256" key="1">
    <source>
        <dbReference type="ARBA" id="ARBA00001933"/>
    </source>
</evidence>
<keyword evidence="2 4" id="KW-0032">Aminotransferase</keyword>
<name>A0ABR5A3W1_9BACL</name>
<dbReference type="SUPFAM" id="SSF53383">
    <property type="entry name" value="PLP-dependent transferases"/>
    <property type="match status" value="1"/>
</dbReference>
<comment type="cofactor">
    <cofactor evidence="1 4">
        <name>pyridoxal 5'-phosphate</name>
        <dbReference type="ChEBI" id="CHEBI:597326"/>
    </cofactor>
</comment>
<sequence length="398" mass="43781">MNGRQAASKRLGGLGSAIFSEVASWKREALEAGRDVIDLGIGSPDRPPSARVIEALQQAVLNPANYGYPTSEGSPRFRAAVARWYEHRFGVKLEPEREVLALMGSQDGLAHLALAITDPDDVVLVPDPGYPIYTASLTIAGAEPYLLPLREEHGYLPQLDAIPEQIARKAKFILLNYPSNPLSAVADRAFFERLVDFARRYGLIVVHDLAYSEMAFDGYEPMSVLEVEGAKDVAVEFHSLSKSFNMAGCRIAFLVGRPDVISALKILKSNIDYGVFLAVQEAGIAALEEDMERGESVGPLYERRRDALLETLAGYGWSIPKPKATMFVWAPIPDGWTSRQISREMTLHAGVVVIPGDAFGAEGEGYVRIALVQDEERLREAGRRMGEFVRSHRPPSSR</sequence>
<dbReference type="InterPro" id="IPR015421">
    <property type="entry name" value="PyrdxlP-dep_Trfase_major"/>
</dbReference>
<dbReference type="RefSeq" id="WP_041052679.1">
    <property type="nucleotide sequence ID" value="NZ_JXAK01000120.1"/>
</dbReference>
<dbReference type="PROSITE" id="PS00105">
    <property type="entry name" value="AA_TRANSFER_CLASS_1"/>
    <property type="match status" value="1"/>
</dbReference>
<proteinExistence type="inferred from homology"/>
<evidence type="ECO:0000256" key="2">
    <source>
        <dbReference type="ARBA" id="ARBA00022576"/>
    </source>
</evidence>